<accession>A0ABQ7SPU7</accession>
<feature type="compositionally biased region" description="Acidic residues" evidence="1">
    <location>
        <begin position="144"/>
        <end position="195"/>
    </location>
</feature>
<feature type="compositionally biased region" description="Polar residues" evidence="1">
    <location>
        <begin position="85"/>
        <end position="96"/>
    </location>
</feature>
<evidence type="ECO:0000313" key="3">
    <source>
        <dbReference type="EMBL" id="KAH0619360.1"/>
    </source>
</evidence>
<feature type="region of interest" description="Disordered" evidence="1">
    <location>
        <begin position="64"/>
        <end position="195"/>
    </location>
</feature>
<protein>
    <submittedName>
        <fullName evidence="3">Uncharacterized protein</fullName>
    </submittedName>
</protein>
<dbReference type="Proteomes" id="UP000826234">
    <property type="component" value="Unassembled WGS sequence"/>
</dbReference>
<evidence type="ECO:0000313" key="4">
    <source>
        <dbReference type="Proteomes" id="UP000826234"/>
    </source>
</evidence>
<proteinExistence type="predicted"/>
<reference evidence="3 4" key="1">
    <citation type="journal article" date="2022" name="Gigascience">
        <title>A chromosome-level genome assembly and annotation of the desert horned lizard, Phrynosoma platyrhinos, provides insight into chromosomal rearrangements among reptiles.</title>
        <authorList>
            <person name="Koochekian N."/>
            <person name="Ascanio A."/>
            <person name="Farleigh K."/>
            <person name="Card D.C."/>
            <person name="Schield D.R."/>
            <person name="Castoe T.A."/>
            <person name="Jezkova T."/>
        </authorList>
    </citation>
    <scope>NUCLEOTIDE SEQUENCE [LARGE SCALE GENOMIC DNA]</scope>
    <source>
        <strain evidence="3">NK-2021</strain>
    </source>
</reference>
<dbReference type="EMBL" id="JAIPUX010005289">
    <property type="protein sequence ID" value="KAH0619360.1"/>
    <property type="molecule type" value="Genomic_DNA"/>
</dbReference>
<keyword evidence="4" id="KW-1185">Reference proteome</keyword>
<feature type="signal peptide" evidence="2">
    <location>
        <begin position="1"/>
        <end position="39"/>
    </location>
</feature>
<organism evidence="3 4">
    <name type="scientific">Phrynosoma platyrhinos</name>
    <name type="common">Desert horned lizard</name>
    <dbReference type="NCBI Taxonomy" id="52577"/>
    <lineage>
        <taxon>Eukaryota</taxon>
        <taxon>Metazoa</taxon>
        <taxon>Chordata</taxon>
        <taxon>Craniata</taxon>
        <taxon>Vertebrata</taxon>
        <taxon>Euteleostomi</taxon>
        <taxon>Lepidosauria</taxon>
        <taxon>Squamata</taxon>
        <taxon>Bifurcata</taxon>
        <taxon>Unidentata</taxon>
        <taxon>Episquamata</taxon>
        <taxon>Toxicofera</taxon>
        <taxon>Iguania</taxon>
        <taxon>Phrynosomatidae</taxon>
        <taxon>Phrynosomatinae</taxon>
        <taxon>Phrynosoma</taxon>
    </lineage>
</organism>
<evidence type="ECO:0000256" key="2">
    <source>
        <dbReference type="SAM" id="SignalP"/>
    </source>
</evidence>
<sequence>MAQSCWALGLSLCATIATMNPHRLRLLLGSFVLCNVLLAAPHKKISGIPSEVAQNKEVSKEQKFIINETATSDKKKSVYGDSEKPMSSTGQITNGDITYGDKSHSGEKQGTGEMAGLKAETDKAMNLAPASPPPSERPSKMPELEDEDGDDYEDEDDDDEDAEAEEAQEADDDYDAAEAAEEADDDNGGDNGEDK</sequence>
<gene>
    <name evidence="3" type="ORF">JD844_019405</name>
</gene>
<feature type="compositionally biased region" description="Basic and acidic residues" evidence="1">
    <location>
        <begin position="71"/>
        <end position="84"/>
    </location>
</feature>
<comment type="caution">
    <text evidence="3">The sequence shown here is derived from an EMBL/GenBank/DDBJ whole genome shotgun (WGS) entry which is preliminary data.</text>
</comment>
<feature type="chain" id="PRO_5046771052" evidence="2">
    <location>
        <begin position="40"/>
        <end position="195"/>
    </location>
</feature>
<evidence type="ECO:0000256" key="1">
    <source>
        <dbReference type="SAM" id="MobiDB-lite"/>
    </source>
</evidence>
<keyword evidence="2" id="KW-0732">Signal</keyword>
<name>A0ABQ7SPU7_PHRPL</name>